<dbReference type="SUPFAM" id="SSF48168">
    <property type="entry name" value="R1 subunit of ribonucleotide reductase, N-terminal domain"/>
    <property type="match status" value="1"/>
</dbReference>
<dbReference type="NCBIfam" id="NF005544">
    <property type="entry name" value="PRK07207.1"/>
    <property type="match status" value="1"/>
</dbReference>
<evidence type="ECO:0000256" key="4">
    <source>
        <dbReference type="ARBA" id="ARBA00022741"/>
    </source>
</evidence>
<gene>
    <name evidence="13" type="ORF">RHABOEDO_001346</name>
</gene>
<evidence type="ECO:0000256" key="8">
    <source>
        <dbReference type="ARBA" id="ARBA00047754"/>
    </source>
</evidence>
<dbReference type="Pfam" id="PF02867">
    <property type="entry name" value="Ribonuc_red_lgC"/>
    <property type="match status" value="1"/>
</dbReference>
<reference evidence="13 14" key="1">
    <citation type="journal article" date="2022" name="bioRxiv">
        <title>Ecology and evolution of chlamydial symbionts of arthropods.</title>
        <authorList>
            <person name="Halter T."/>
            <person name="Koestlbacher S."/>
            <person name="Collingro A."/>
            <person name="Sixt B.S."/>
            <person name="Toenshoff E.R."/>
            <person name="Hendrickx F."/>
            <person name="Kostanjsek R."/>
            <person name="Horn M."/>
        </authorList>
    </citation>
    <scope>NUCLEOTIDE SEQUENCE [LARGE SCALE GENOMIC DNA]</scope>
    <source>
        <strain evidence="13">W744xW776</strain>
    </source>
</reference>
<keyword evidence="14" id="KW-1185">Reference proteome</keyword>
<evidence type="ECO:0000256" key="11">
    <source>
        <dbReference type="SAM" id="MobiDB-lite"/>
    </source>
</evidence>
<keyword evidence="7 10" id="KW-0215">Deoxyribonucleotide synthesis</keyword>
<dbReference type="PROSITE" id="PS00089">
    <property type="entry name" value="RIBORED_LARGE"/>
    <property type="match status" value="1"/>
</dbReference>
<dbReference type="Pfam" id="PF03477">
    <property type="entry name" value="ATP-cone"/>
    <property type="match status" value="2"/>
</dbReference>
<keyword evidence="4 9" id="KW-0547">Nucleotide-binding</keyword>
<evidence type="ECO:0000256" key="7">
    <source>
        <dbReference type="ARBA" id="ARBA00023116"/>
    </source>
</evidence>
<keyword evidence="5 9" id="KW-0067">ATP-binding</keyword>
<comment type="function">
    <text evidence="10">Provides the precursors necessary for DNA synthesis. Catalyzes the biosynthesis of deoxyribonucleotides from the corresponding ribonucleotides.</text>
</comment>
<feature type="region of interest" description="Disordered" evidence="11">
    <location>
        <begin position="1"/>
        <end position="20"/>
    </location>
</feature>
<dbReference type="InterPro" id="IPR039718">
    <property type="entry name" value="Rrm1"/>
</dbReference>
<dbReference type="NCBIfam" id="NF009029">
    <property type="entry name" value="PRK12365.1"/>
    <property type="match status" value="1"/>
</dbReference>
<comment type="similarity">
    <text evidence="1 10">Belongs to the ribonucleoside diphosphate reductase large chain family.</text>
</comment>
<dbReference type="Proteomes" id="UP000826014">
    <property type="component" value="Chromosome"/>
</dbReference>
<name>A0ABX8V1I5_9BACT</name>
<evidence type="ECO:0000256" key="1">
    <source>
        <dbReference type="ARBA" id="ARBA00010406"/>
    </source>
</evidence>
<organism evidence="13 14">
    <name type="scientific">Candidatus Rhabdochlamydia oedothoracis</name>
    <dbReference type="NCBI Taxonomy" id="2720720"/>
    <lineage>
        <taxon>Bacteria</taxon>
        <taxon>Pseudomonadati</taxon>
        <taxon>Chlamydiota</taxon>
        <taxon>Chlamydiia</taxon>
        <taxon>Parachlamydiales</taxon>
        <taxon>Candidatus Rhabdochlamydiaceae</taxon>
        <taxon>Candidatus Rhabdochlamydia</taxon>
    </lineage>
</organism>
<comment type="catalytic activity">
    <reaction evidence="8 10">
        <text>a 2'-deoxyribonucleoside 5'-diphosphate + [thioredoxin]-disulfide + H2O = a ribonucleoside 5'-diphosphate + [thioredoxin]-dithiol</text>
        <dbReference type="Rhea" id="RHEA:23252"/>
        <dbReference type="Rhea" id="RHEA-COMP:10698"/>
        <dbReference type="Rhea" id="RHEA-COMP:10700"/>
        <dbReference type="ChEBI" id="CHEBI:15377"/>
        <dbReference type="ChEBI" id="CHEBI:29950"/>
        <dbReference type="ChEBI" id="CHEBI:50058"/>
        <dbReference type="ChEBI" id="CHEBI:57930"/>
        <dbReference type="ChEBI" id="CHEBI:73316"/>
        <dbReference type="EC" id="1.17.4.1"/>
    </reaction>
</comment>
<evidence type="ECO:0000256" key="2">
    <source>
        <dbReference type="ARBA" id="ARBA00012274"/>
    </source>
</evidence>
<proteinExistence type="inferred from homology"/>
<accession>A0ABX8V1I5</accession>
<feature type="domain" description="ATP-cone" evidence="12">
    <location>
        <begin position="253"/>
        <end position="343"/>
    </location>
</feature>
<dbReference type="PRINTS" id="PR01183">
    <property type="entry name" value="RIBORDTASEM1"/>
</dbReference>
<evidence type="ECO:0000256" key="6">
    <source>
        <dbReference type="ARBA" id="ARBA00023002"/>
    </source>
</evidence>
<dbReference type="NCBIfam" id="TIGR02506">
    <property type="entry name" value="NrdE_NrdA"/>
    <property type="match status" value="1"/>
</dbReference>
<dbReference type="InterPro" id="IPR005144">
    <property type="entry name" value="ATP-cone_dom"/>
</dbReference>
<sequence>MKGSMTQEDPVKLKEGNSSPKASLQHFTVVKRNGSIVPFRQERILRAIECAFRDTKKVDKETPLSNSLHQSIDQIVNLVIEDLYKLAVQGTSLTVEGIQDQVEVCLMKAGHHDVARDYIIYRDQHKALRDDSVQSLKMIREDGVEVRFNPMKIASSLEKAFRSSMEITGFSPKQVVEAINLLTQNVVARALSLSKTGVVLSSILIEDEIEQQLMKADFYSVAKHFILHRALLGRQNQLKFSYPIPEDRTTREFTILDQEQNKRTITEKQLFTRIKVACRGLEELVSADELLENTVSNFYEGIKEKEVDLAQIMAARTKIEIEPAYSKVAARLLLDVLYRETMEISSSDPDLESSHRSYFKKYIKEGIKLSRLHPDLLKFDLDLLCHAMQLQRDDQFTYLGLQTLYDRYFIHHEQRRLETPQIFWMRIAMGLAMQEEQKNERAIEFYNVLSTFLFMSSTPTLFNSGTLHSQLSSCYLLTVQDDLGCIFKMIADNAQLSKWAGGIGNDWTNIRATGSLIKGTNGCSQGVIPFLKVANDTAVAVNQGGKRKGAMCAYLETWHLDIEDFLELRKNTGDERRRAHDMNTANWIPDLFMKRVKENGLWTLFSPNDVPDLHDLYGMDFEDRYKEYEQMATSGKIKLFKQMEAVQLWRKMLSMLFETGHPWITFKDPSNIRSAQDHVGVVHSSNLCTEILLNTSSDETAVCNLGSVNLIQHMNPQGINEEKLSATIRTAVRMLDNVIDINFYPTLEASHANLRHRPIGLGMMGFQDALYALNISYASHEAIAFADKSMEMISYYAILASSELAREKGTYSSYKGSKWEKELLPIDTISLLENQRGTNLDMDHTSTMNWNIVRASIKNHGMRNSYTMAIAPTATISNITAVTQSIEPSYKNLFVKSNLSGEFTVPNVYLVDRLKELGIWDQQMLDDLKYFDGSIAEIDRIPQEIKQVYLTAFEIDPEWLIECASRRQKWIDMGQSLNLYLAQPSGKKLHQMYFFAWQKGLKTTYYLRSLGATQIEKSTTDINKRGLQPRWMKHKSASSNIALQRKSCNLDEGCESCQ</sequence>
<feature type="domain" description="ATP-cone" evidence="12">
    <location>
        <begin position="27"/>
        <end position="129"/>
    </location>
</feature>
<keyword evidence="6 10" id="KW-0560">Oxidoreductase</keyword>
<dbReference type="PANTHER" id="PTHR11573">
    <property type="entry name" value="RIBONUCLEOSIDE-DIPHOSPHATE REDUCTASE LARGE CHAIN"/>
    <property type="match status" value="1"/>
</dbReference>
<evidence type="ECO:0000256" key="10">
    <source>
        <dbReference type="RuleBase" id="RU003410"/>
    </source>
</evidence>
<dbReference type="SUPFAM" id="SSF51998">
    <property type="entry name" value="PFL-like glycyl radical enzymes"/>
    <property type="match status" value="1"/>
</dbReference>
<dbReference type="InterPro" id="IPR008926">
    <property type="entry name" value="RNR_R1-su_N"/>
</dbReference>
<dbReference type="CDD" id="cd01679">
    <property type="entry name" value="RNR_I"/>
    <property type="match status" value="1"/>
</dbReference>
<evidence type="ECO:0000313" key="14">
    <source>
        <dbReference type="Proteomes" id="UP000826014"/>
    </source>
</evidence>
<dbReference type="PANTHER" id="PTHR11573:SF6">
    <property type="entry name" value="RIBONUCLEOSIDE-DIPHOSPHATE REDUCTASE LARGE SUBUNIT"/>
    <property type="match status" value="1"/>
</dbReference>
<dbReference type="InterPro" id="IPR013346">
    <property type="entry name" value="NrdE_NrdA_C"/>
</dbReference>
<dbReference type="InterPro" id="IPR013509">
    <property type="entry name" value="RNR_lsu_N"/>
</dbReference>
<protein>
    <recommendedName>
        <fullName evidence="2 10">Ribonucleoside-diphosphate reductase</fullName>
        <ecNumber evidence="2 10">1.17.4.1</ecNumber>
    </recommendedName>
</protein>
<dbReference type="InterPro" id="IPR000788">
    <property type="entry name" value="RNR_lg_C"/>
</dbReference>
<dbReference type="PROSITE" id="PS51161">
    <property type="entry name" value="ATP_CONE"/>
    <property type="match status" value="3"/>
</dbReference>
<evidence type="ECO:0000256" key="9">
    <source>
        <dbReference type="PROSITE-ProRule" id="PRU00492"/>
    </source>
</evidence>
<evidence type="ECO:0000313" key="13">
    <source>
        <dbReference type="EMBL" id="QYF49083.1"/>
    </source>
</evidence>
<dbReference type="EMBL" id="CP075587">
    <property type="protein sequence ID" value="QYF49083.1"/>
    <property type="molecule type" value="Genomic_DNA"/>
</dbReference>
<dbReference type="Pfam" id="PF00317">
    <property type="entry name" value="Ribonuc_red_lgN"/>
    <property type="match status" value="1"/>
</dbReference>
<keyword evidence="3" id="KW-0021">Allosteric enzyme</keyword>
<evidence type="ECO:0000256" key="5">
    <source>
        <dbReference type="ARBA" id="ARBA00022840"/>
    </source>
</evidence>
<evidence type="ECO:0000259" key="12">
    <source>
        <dbReference type="PROSITE" id="PS51161"/>
    </source>
</evidence>
<dbReference type="EC" id="1.17.4.1" evidence="2 10"/>
<dbReference type="Gene3D" id="3.20.70.20">
    <property type="match status" value="1"/>
</dbReference>
<feature type="domain" description="ATP-cone" evidence="12">
    <location>
        <begin position="136"/>
        <end position="236"/>
    </location>
</feature>
<evidence type="ECO:0000256" key="3">
    <source>
        <dbReference type="ARBA" id="ARBA00022533"/>
    </source>
</evidence>